<evidence type="ECO:0000313" key="4">
    <source>
        <dbReference type="Proteomes" id="UP000789901"/>
    </source>
</evidence>
<gene>
    <name evidence="3" type="ORF">GMARGA_LOCUS16534</name>
</gene>
<evidence type="ECO:0000313" key="3">
    <source>
        <dbReference type="EMBL" id="CAG8752336.1"/>
    </source>
</evidence>
<organism evidence="3 4">
    <name type="scientific">Gigaspora margarita</name>
    <dbReference type="NCBI Taxonomy" id="4874"/>
    <lineage>
        <taxon>Eukaryota</taxon>
        <taxon>Fungi</taxon>
        <taxon>Fungi incertae sedis</taxon>
        <taxon>Mucoromycota</taxon>
        <taxon>Glomeromycotina</taxon>
        <taxon>Glomeromycetes</taxon>
        <taxon>Diversisporales</taxon>
        <taxon>Gigasporaceae</taxon>
        <taxon>Gigaspora</taxon>
    </lineage>
</organism>
<sequence length="773" mass="88875">MNLNISEQPLNTEASVLTTNILNERNSILPEYISAILPLNYDYSVSEIQQLPVYITTEGFAINQFEANLYVNINNVEDAHKWFCEFEEISKTTMPQSKGYNIQGKKIIFREIWHCIHSNMVRQKQGNPVLKKPNSIQIRNTGCMATIHLRLEHWRLQTLHLLLFTDGHSPATALYAYEDNLYLQKNGKSMFQRLIHEVNTYNNSGKGYTVFQEYDSQARKAFILCIIMNLMIHVHEKIQQSEALPLGLLVISDELEATLKRGLSLLKTLLLQYAFFGRGPNVGPMVFLTDDSSAECNALEYCWPQSSRFLCVFHVLQSFWRWLHNSKHGIDKNHKMPIMKIMRRILYAQSEIEIIKNYNELKFNYYHIYLQLQRHFKLLWSRKQYWALLFHSGLLIHGNNTNNYVKHSFELIKNIIFSCTKAYNSVQAIDAKEIQQTKIDTEYLVPSQEKGTELFYTVNTEFCTCTCFVELSGALCKHQGAVAAKYQIGSLNFLPSLTPSDHACFAYIARELMADSSFYASLNSCTNNNQNESYKSIKISSKMSSNISDEIYELENPNIDVTQVTMTTTSSNNIPDETHELENSNIDLTHFTLTSSSNYVPNKTHESEKLNIDTTQVTVITDNSNEEFDETHVLEKLNIDTTQVNMAAMHSPESFELFLETLRKDYETCGPQLQAALEKLAERYNAAKDKSIPVLTSFLYNVKSGSDPIGRVKSGAKIHVQVESVKHRKTRLNTKHSKEKENNDPHIIPARKVWAVKKKKHNISQNINDNQMN</sequence>
<dbReference type="PANTHER" id="PTHR35385:SF2">
    <property type="entry name" value="PROTEIN B, PUTATIVE-RELATED"/>
    <property type="match status" value="1"/>
</dbReference>
<evidence type="ECO:0000256" key="1">
    <source>
        <dbReference type="PROSITE-ProRule" id="PRU00325"/>
    </source>
</evidence>
<name>A0ABN7VCE0_GIGMA</name>
<feature type="domain" description="SWIM-type" evidence="2">
    <location>
        <begin position="456"/>
        <end position="487"/>
    </location>
</feature>
<keyword evidence="1" id="KW-0863">Zinc-finger</keyword>
<accession>A0ABN7VCE0</accession>
<keyword evidence="4" id="KW-1185">Reference proteome</keyword>
<dbReference type="InterPro" id="IPR007527">
    <property type="entry name" value="Znf_SWIM"/>
</dbReference>
<proteinExistence type="predicted"/>
<protein>
    <submittedName>
        <fullName evidence="3">8540_t:CDS:1</fullName>
    </submittedName>
</protein>
<dbReference type="PANTHER" id="PTHR35385">
    <property type="entry name" value="PROTEIN B, PUTATIVE-RELATED-RELATED"/>
    <property type="match status" value="1"/>
</dbReference>
<comment type="caution">
    <text evidence="3">The sequence shown here is derived from an EMBL/GenBank/DDBJ whole genome shotgun (WGS) entry which is preliminary data.</text>
</comment>
<dbReference type="Proteomes" id="UP000789901">
    <property type="component" value="Unassembled WGS sequence"/>
</dbReference>
<dbReference type="PROSITE" id="PS50966">
    <property type="entry name" value="ZF_SWIM"/>
    <property type="match status" value="1"/>
</dbReference>
<evidence type="ECO:0000259" key="2">
    <source>
        <dbReference type="PROSITE" id="PS50966"/>
    </source>
</evidence>
<keyword evidence="1" id="KW-0862">Zinc</keyword>
<dbReference type="EMBL" id="CAJVQB010012036">
    <property type="protein sequence ID" value="CAG8752336.1"/>
    <property type="molecule type" value="Genomic_DNA"/>
</dbReference>
<keyword evidence="1" id="KW-0479">Metal-binding</keyword>
<reference evidence="3 4" key="1">
    <citation type="submission" date="2021-06" db="EMBL/GenBank/DDBJ databases">
        <authorList>
            <person name="Kallberg Y."/>
            <person name="Tangrot J."/>
            <person name="Rosling A."/>
        </authorList>
    </citation>
    <scope>NUCLEOTIDE SEQUENCE [LARGE SCALE GENOMIC DNA]</scope>
    <source>
        <strain evidence="3 4">120-4 pot B 10/14</strain>
    </source>
</reference>